<comment type="caution">
    <text evidence="8">The sequence shown here is derived from an EMBL/GenBank/DDBJ whole genome shotgun (WGS) entry which is preliminary data.</text>
</comment>
<dbReference type="EMBL" id="FNBW01000005">
    <property type="protein sequence ID" value="SDF67272.1"/>
    <property type="molecule type" value="Genomic_DNA"/>
</dbReference>
<dbReference type="FunFam" id="3.40.640.10:FF:000030">
    <property type="entry name" value="Low-specificity L-threonine aldolase"/>
    <property type="match status" value="1"/>
</dbReference>
<dbReference type="PIRSF" id="PIRSF017617">
    <property type="entry name" value="Thr_aldolase"/>
    <property type="match status" value="1"/>
</dbReference>
<sequence length="352" mass="37483">MTAAALRPVPANRTLDLRSDTVTQPTPAMREAMAKADVGDDVFGEDPSVLALEAKVAGIMGKEAALYVSSGTQSNLLGVLAHCQRGEEFLIGDCYHVFQYEAMGTAVLGSVAAYPLRTDARGGLEPQQVLDAIKPDDVHKPITRLLSLENTVAGRVQSQDRIDALADAAHSRGLQVHIDGARLMNAAVKQGLKAKDMAAKIDTVSLCLSKGLGAPVGSVLSGPADYIKRARRLRKMLGGGMRQAGILAAAGLHALEHHVDRMAEDHANARRLAQGLAEAGPLTVDVDDIDTNMLFIEPAAEDVEPLRAFLKEQGIVLGSPRPAKIRVVTHLDISSEDVDRIVAAVKAFYAKR</sequence>
<evidence type="ECO:0000256" key="4">
    <source>
        <dbReference type="ARBA" id="ARBA00022898"/>
    </source>
</evidence>
<comment type="subunit">
    <text evidence="3">Homotetramer.</text>
</comment>
<dbReference type="OrthoDB" id="9774495at2"/>
<dbReference type="Gene3D" id="3.40.640.10">
    <property type="entry name" value="Type I PLP-dependent aspartate aminotransferase-like (Major domain)"/>
    <property type="match status" value="1"/>
</dbReference>
<dbReference type="Pfam" id="PF01212">
    <property type="entry name" value="Beta_elim_lyase"/>
    <property type="match status" value="1"/>
</dbReference>
<organism evidence="8 9">
    <name type="scientific">Thalassobaculum litoreum DSM 18839</name>
    <dbReference type="NCBI Taxonomy" id="1123362"/>
    <lineage>
        <taxon>Bacteria</taxon>
        <taxon>Pseudomonadati</taxon>
        <taxon>Pseudomonadota</taxon>
        <taxon>Alphaproteobacteria</taxon>
        <taxon>Rhodospirillales</taxon>
        <taxon>Thalassobaculaceae</taxon>
        <taxon>Thalassobaculum</taxon>
    </lineage>
</organism>
<evidence type="ECO:0000256" key="3">
    <source>
        <dbReference type="ARBA" id="ARBA00011881"/>
    </source>
</evidence>
<evidence type="ECO:0000313" key="9">
    <source>
        <dbReference type="Proteomes" id="UP000198615"/>
    </source>
</evidence>
<dbReference type="PANTHER" id="PTHR48097:SF9">
    <property type="entry name" value="L-THREONINE ALDOLASE"/>
    <property type="match status" value="1"/>
</dbReference>
<dbReference type="NCBIfam" id="NF041359">
    <property type="entry name" value="GntG_guanitoxin"/>
    <property type="match status" value="1"/>
</dbReference>
<proteinExistence type="inferred from homology"/>
<dbReference type="GO" id="GO:0006567">
    <property type="term" value="P:L-threonine catabolic process"/>
    <property type="evidence" value="ECO:0007669"/>
    <property type="project" value="TreeGrafter"/>
</dbReference>
<dbReference type="Gene3D" id="3.90.1150.10">
    <property type="entry name" value="Aspartate Aminotransferase, domain 1"/>
    <property type="match status" value="1"/>
</dbReference>
<keyword evidence="5" id="KW-0456">Lyase</keyword>
<dbReference type="InterPro" id="IPR015421">
    <property type="entry name" value="PyrdxlP-dep_Trfase_major"/>
</dbReference>
<comment type="similarity">
    <text evidence="2">Belongs to the threonine aldolase family.</text>
</comment>
<dbReference type="GO" id="GO:0006545">
    <property type="term" value="P:glycine biosynthetic process"/>
    <property type="evidence" value="ECO:0007669"/>
    <property type="project" value="TreeGrafter"/>
</dbReference>
<protein>
    <submittedName>
        <fullName evidence="8">L-threonine aldolase</fullName>
    </submittedName>
</protein>
<evidence type="ECO:0000256" key="1">
    <source>
        <dbReference type="ARBA" id="ARBA00001933"/>
    </source>
</evidence>
<gene>
    <name evidence="8" type="ORF">SAMN05660686_02013</name>
</gene>
<dbReference type="RefSeq" id="WP_093150029.1">
    <property type="nucleotide sequence ID" value="NZ_FNBW01000005.1"/>
</dbReference>
<feature type="domain" description="Aromatic amino acid beta-eliminating lyase/threonine aldolase" evidence="7">
    <location>
        <begin position="16"/>
        <end position="296"/>
    </location>
</feature>
<dbReference type="InterPro" id="IPR001597">
    <property type="entry name" value="ArAA_b-elim_lyase/Thr_aldolase"/>
</dbReference>
<keyword evidence="4" id="KW-0663">Pyridoxal phosphate</keyword>
<dbReference type="InterPro" id="IPR015422">
    <property type="entry name" value="PyrdxlP-dep_Trfase_small"/>
</dbReference>
<evidence type="ECO:0000256" key="2">
    <source>
        <dbReference type="ARBA" id="ARBA00006966"/>
    </source>
</evidence>
<name>A0A8G2EV28_9PROT</name>
<dbReference type="AlphaFoldDB" id="A0A8G2EV28"/>
<reference evidence="8 9" key="1">
    <citation type="submission" date="2016-10" db="EMBL/GenBank/DDBJ databases">
        <authorList>
            <person name="Varghese N."/>
            <person name="Submissions S."/>
        </authorList>
    </citation>
    <scope>NUCLEOTIDE SEQUENCE [LARGE SCALE GENOMIC DNA]</scope>
    <source>
        <strain evidence="8 9">DSM 18839</strain>
    </source>
</reference>
<dbReference type="InterPro" id="IPR015424">
    <property type="entry name" value="PyrdxlP-dep_Trfase"/>
</dbReference>
<dbReference type="GO" id="GO:0008732">
    <property type="term" value="F:L-allo-threonine aldolase activity"/>
    <property type="evidence" value="ECO:0007669"/>
    <property type="project" value="TreeGrafter"/>
</dbReference>
<evidence type="ECO:0000259" key="7">
    <source>
        <dbReference type="Pfam" id="PF01212"/>
    </source>
</evidence>
<dbReference type="Proteomes" id="UP000198615">
    <property type="component" value="Unassembled WGS sequence"/>
</dbReference>
<dbReference type="NCBIfam" id="NF007825">
    <property type="entry name" value="PRK10534.1"/>
    <property type="match status" value="1"/>
</dbReference>
<evidence type="ECO:0000256" key="6">
    <source>
        <dbReference type="PIRSR" id="PIRSR017617-1"/>
    </source>
</evidence>
<evidence type="ECO:0000256" key="5">
    <source>
        <dbReference type="ARBA" id="ARBA00023239"/>
    </source>
</evidence>
<dbReference type="InterPro" id="IPR023603">
    <property type="entry name" value="Low_specificity_L-TA-like"/>
</dbReference>
<accession>A0A8G2EV28</accession>
<comment type="cofactor">
    <cofactor evidence="1">
        <name>pyridoxal 5'-phosphate</name>
        <dbReference type="ChEBI" id="CHEBI:597326"/>
    </cofactor>
</comment>
<dbReference type="FunFam" id="3.90.1150.10:FF:000041">
    <property type="entry name" value="Low-specificity L-threonine aldolase"/>
    <property type="match status" value="1"/>
</dbReference>
<dbReference type="GO" id="GO:0005829">
    <property type="term" value="C:cytosol"/>
    <property type="evidence" value="ECO:0007669"/>
    <property type="project" value="TreeGrafter"/>
</dbReference>
<dbReference type="SUPFAM" id="SSF53383">
    <property type="entry name" value="PLP-dependent transferases"/>
    <property type="match status" value="1"/>
</dbReference>
<evidence type="ECO:0000313" key="8">
    <source>
        <dbReference type="EMBL" id="SDF67272.1"/>
    </source>
</evidence>
<dbReference type="PANTHER" id="PTHR48097">
    <property type="entry name" value="L-THREONINE ALDOLASE-RELATED"/>
    <property type="match status" value="1"/>
</dbReference>
<keyword evidence="9" id="KW-1185">Reference proteome</keyword>
<feature type="modified residue" description="N6-(pyridoxal phosphate)lysine" evidence="6">
    <location>
        <position position="210"/>
    </location>
</feature>